<evidence type="ECO:0000313" key="1">
    <source>
        <dbReference type="EMBL" id="RPD42391.1"/>
    </source>
</evidence>
<sequence>MKKALLGFALLTILYGCSKNNDDKTTPELPHDTYVVTRVKAENDSMVFKHNEDALITQFADWVGNTADSFEVSYNEKGLSEFKYFTLAGKRTDRKFVYSGNRLAAVEYYNLDNNGQLIVTDKDSLVYVNDKLAEYHEISGGVRGGVYKLTWNGNNVNKAEFFLVNGTTEIPTVVNTYTYNTEKTGYQHAFKADFLLRYEKHNFSHLSTNAVTKDEQKAAGSGVLLYVTNYTTAYNEQGYPAEVKIVKDDKENNQVISRTLRLEYAVLK</sequence>
<keyword evidence="2" id="KW-1185">Reference proteome</keyword>
<dbReference type="OrthoDB" id="662748at2"/>
<evidence type="ECO:0000313" key="2">
    <source>
        <dbReference type="Proteomes" id="UP000279089"/>
    </source>
</evidence>
<dbReference type="PROSITE" id="PS51257">
    <property type="entry name" value="PROKAR_LIPOPROTEIN"/>
    <property type="match status" value="1"/>
</dbReference>
<dbReference type="EMBL" id="RMBX01000002">
    <property type="protein sequence ID" value="RPD42391.1"/>
    <property type="molecule type" value="Genomic_DNA"/>
</dbReference>
<accession>A0A3N4MEZ1</accession>
<comment type="caution">
    <text evidence="1">The sequence shown here is derived from an EMBL/GenBank/DDBJ whole genome shotgun (WGS) entry which is preliminary data.</text>
</comment>
<evidence type="ECO:0008006" key="3">
    <source>
        <dbReference type="Google" id="ProtNLM"/>
    </source>
</evidence>
<gene>
    <name evidence="1" type="ORF">EG028_04225</name>
</gene>
<dbReference type="AlphaFoldDB" id="A0A3N4MEZ1"/>
<dbReference type="RefSeq" id="WP_120515462.1">
    <property type="nucleotide sequence ID" value="NZ_QXZY01000003.1"/>
</dbReference>
<proteinExistence type="predicted"/>
<reference evidence="2" key="1">
    <citation type="submission" date="2018-11" db="EMBL/GenBank/DDBJ databases">
        <title>Chitinophaga lutea sp.nov., isolate from arsenic contaminated soil.</title>
        <authorList>
            <person name="Zong Y."/>
        </authorList>
    </citation>
    <scope>NUCLEOTIDE SEQUENCE [LARGE SCALE GENOMIC DNA]</scope>
    <source>
        <strain evidence="2">YLT18</strain>
    </source>
</reference>
<dbReference type="Proteomes" id="UP000279089">
    <property type="component" value="Unassembled WGS sequence"/>
</dbReference>
<organism evidence="1 2">
    <name type="scientific">Chitinophaga barathri</name>
    <dbReference type="NCBI Taxonomy" id="1647451"/>
    <lineage>
        <taxon>Bacteria</taxon>
        <taxon>Pseudomonadati</taxon>
        <taxon>Bacteroidota</taxon>
        <taxon>Chitinophagia</taxon>
        <taxon>Chitinophagales</taxon>
        <taxon>Chitinophagaceae</taxon>
        <taxon>Chitinophaga</taxon>
    </lineage>
</organism>
<protein>
    <recommendedName>
        <fullName evidence="3">DUF4595 domain-containing protein</fullName>
    </recommendedName>
</protein>
<name>A0A3N4MEZ1_9BACT</name>